<keyword evidence="3" id="KW-0689">Ribosomal protein</keyword>
<dbReference type="EnsemblMetazoa" id="CLYHEMT007397.1">
    <property type="protein sequence ID" value="CLYHEMP007397.1"/>
    <property type="gene ID" value="CLYHEMG007397"/>
</dbReference>
<dbReference type="OrthoDB" id="275582at2759"/>
<organism evidence="9 10">
    <name type="scientific">Clytia hemisphaerica</name>
    <dbReference type="NCBI Taxonomy" id="252671"/>
    <lineage>
        <taxon>Eukaryota</taxon>
        <taxon>Metazoa</taxon>
        <taxon>Cnidaria</taxon>
        <taxon>Hydrozoa</taxon>
        <taxon>Hydroidolina</taxon>
        <taxon>Leptothecata</taxon>
        <taxon>Obeliida</taxon>
        <taxon>Clytiidae</taxon>
        <taxon>Clytia</taxon>
    </lineage>
</organism>
<evidence type="ECO:0000256" key="8">
    <source>
        <dbReference type="SAM" id="MobiDB-lite"/>
    </source>
</evidence>
<feature type="compositionally biased region" description="Acidic residues" evidence="8">
    <location>
        <begin position="119"/>
        <end position="129"/>
    </location>
</feature>
<evidence type="ECO:0000256" key="3">
    <source>
        <dbReference type="ARBA" id="ARBA00022980"/>
    </source>
</evidence>
<evidence type="ECO:0000313" key="9">
    <source>
        <dbReference type="EnsemblMetazoa" id="CLYHEMP007397.1"/>
    </source>
</evidence>
<comment type="similarity">
    <text evidence="2">Belongs to the universal ribosomal protein uL23 family.</text>
</comment>
<dbReference type="SUPFAM" id="SSF54189">
    <property type="entry name" value="Ribosomal proteins S24e, L23 and L15e"/>
    <property type="match status" value="1"/>
</dbReference>
<evidence type="ECO:0000256" key="6">
    <source>
        <dbReference type="ARBA" id="ARBA00039977"/>
    </source>
</evidence>
<evidence type="ECO:0000256" key="2">
    <source>
        <dbReference type="ARBA" id="ARBA00006700"/>
    </source>
</evidence>
<dbReference type="Proteomes" id="UP000594262">
    <property type="component" value="Unplaced"/>
</dbReference>
<keyword evidence="4" id="KW-0496">Mitochondrion</keyword>
<dbReference type="RefSeq" id="XP_066934046.1">
    <property type="nucleotide sequence ID" value="XM_067077945.1"/>
</dbReference>
<evidence type="ECO:0000256" key="1">
    <source>
        <dbReference type="ARBA" id="ARBA00004173"/>
    </source>
</evidence>
<accession>A0A7M5V0R9</accession>
<evidence type="ECO:0000256" key="5">
    <source>
        <dbReference type="ARBA" id="ARBA00023274"/>
    </source>
</evidence>
<dbReference type="PANTHER" id="PTHR12059">
    <property type="entry name" value="RIBOSOMAL PROTEIN L23-RELATED"/>
    <property type="match status" value="1"/>
</dbReference>
<dbReference type="FunFam" id="3.30.70.330:FF:000284">
    <property type="entry name" value="39S ribosomal protein L23, mitochondrial"/>
    <property type="match status" value="1"/>
</dbReference>
<dbReference type="InterPro" id="IPR013025">
    <property type="entry name" value="Ribosomal_uL23-like"/>
</dbReference>
<sequence length="149" mass="17350">MAYRNRVRNPVLQARIFLPKWFVKVVRPGRDLPDDTVQLHVPLDMSKIDIKNYMEKIYNVPVAKVNTRIQAGKVKTKVYRNDAIQYKQEDIKVAYVILKEGRFKFPDVFPPDAKAEIVDDDLDDIDDNEGNVPEKQSDSGQQQQSWFNL</sequence>
<dbReference type="InterPro" id="IPR012678">
    <property type="entry name" value="Ribosomal_uL23/eL15/eS24_sf"/>
</dbReference>
<protein>
    <recommendedName>
        <fullName evidence="6">Large ribosomal subunit protein uL23m</fullName>
    </recommendedName>
    <alternativeName>
        <fullName evidence="7">39S ribosomal protein L23, mitochondrial</fullName>
    </alternativeName>
</protein>
<reference evidence="9" key="1">
    <citation type="submission" date="2021-01" db="UniProtKB">
        <authorList>
            <consortium name="EnsemblMetazoa"/>
        </authorList>
    </citation>
    <scope>IDENTIFICATION</scope>
</reference>
<dbReference type="GO" id="GO:0005762">
    <property type="term" value="C:mitochondrial large ribosomal subunit"/>
    <property type="evidence" value="ECO:0007669"/>
    <property type="project" value="TreeGrafter"/>
</dbReference>
<dbReference type="Pfam" id="PF00276">
    <property type="entry name" value="Ribosomal_L23"/>
    <property type="match status" value="1"/>
</dbReference>
<evidence type="ECO:0000256" key="4">
    <source>
        <dbReference type="ARBA" id="ARBA00023128"/>
    </source>
</evidence>
<dbReference type="Gene3D" id="3.30.70.330">
    <property type="match status" value="1"/>
</dbReference>
<dbReference type="GO" id="GO:0003735">
    <property type="term" value="F:structural constituent of ribosome"/>
    <property type="evidence" value="ECO:0007669"/>
    <property type="project" value="InterPro"/>
</dbReference>
<dbReference type="GeneID" id="136821730"/>
<feature type="region of interest" description="Disordered" evidence="8">
    <location>
        <begin position="119"/>
        <end position="149"/>
    </location>
</feature>
<dbReference type="GO" id="GO:0032543">
    <property type="term" value="P:mitochondrial translation"/>
    <property type="evidence" value="ECO:0007669"/>
    <property type="project" value="TreeGrafter"/>
</dbReference>
<evidence type="ECO:0000313" key="10">
    <source>
        <dbReference type="Proteomes" id="UP000594262"/>
    </source>
</evidence>
<dbReference type="AlphaFoldDB" id="A0A7M5V0R9"/>
<proteinExistence type="inferred from homology"/>
<evidence type="ECO:0000256" key="7">
    <source>
        <dbReference type="ARBA" id="ARBA00041375"/>
    </source>
</evidence>
<dbReference type="PANTHER" id="PTHR12059:SF5">
    <property type="entry name" value="LARGE RIBOSOMAL SUBUNIT PROTEIN UL23M"/>
    <property type="match status" value="1"/>
</dbReference>
<dbReference type="InterPro" id="IPR012677">
    <property type="entry name" value="Nucleotide-bd_a/b_plait_sf"/>
</dbReference>
<name>A0A7M5V0R9_9CNID</name>
<keyword evidence="5" id="KW-0687">Ribonucleoprotein</keyword>
<feature type="compositionally biased region" description="Polar residues" evidence="8">
    <location>
        <begin position="138"/>
        <end position="149"/>
    </location>
</feature>
<comment type="subcellular location">
    <subcellularLocation>
        <location evidence="1">Mitochondrion</location>
    </subcellularLocation>
</comment>
<keyword evidence="10" id="KW-1185">Reference proteome</keyword>